<dbReference type="GO" id="GO:0004888">
    <property type="term" value="F:transmembrane signaling receptor activity"/>
    <property type="evidence" value="ECO:0007669"/>
    <property type="project" value="TreeGrafter"/>
</dbReference>
<dbReference type="Proteomes" id="UP001230051">
    <property type="component" value="Unassembled WGS sequence"/>
</dbReference>
<name>A0AAD8CVB9_ACIOX</name>
<dbReference type="Pfam" id="PF13895">
    <property type="entry name" value="Ig_2"/>
    <property type="match status" value="2"/>
</dbReference>
<gene>
    <name evidence="6" type="primary">FCRL3</name>
    <name evidence="6" type="ORF">AOXY_G25104</name>
</gene>
<reference evidence="6" key="1">
    <citation type="submission" date="2022-02" db="EMBL/GenBank/DDBJ databases">
        <title>Atlantic sturgeon de novo genome assembly.</title>
        <authorList>
            <person name="Stock M."/>
            <person name="Klopp C."/>
            <person name="Guiguen Y."/>
            <person name="Cabau C."/>
            <person name="Parinello H."/>
            <person name="Santidrian Yebra-Pimentel E."/>
            <person name="Kuhl H."/>
            <person name="Dirks R.P."/>
            <person name="Guessner J."/>
            <person name="Wuertz S."/>
            <person name="Du K."/>
            <person name="Schartl M."/>
        </authorList>
    </citation>
    <scope>NUCLEOTIDE SEQUENCE</scope>
    <source>
        <strain evidence="6">STURGEONOMICS-FGT-2020</strain>
        <tissue evidence="6">Whole blood</tissue>
    </source>
</reference>
<evidence type="ECO:0000256" key="2">
    <source>
        <dbReference type="ARBA" id="ARBA00023157"/>
    </source>
</evidence>
<feature type="compositionally biased region" description="Low complexity" evidence="3">
    <location>
        <begin position="414"/>
        <end position="429"/>
    </location>
</feature>
<feature type="compositionally biased region" description="Low complexity" evidence="3">
    <location>
        <begin position="436"/>
        <end position="451"/>
    </location>
</feature>
<comment type="caution">
    <text evidence="6">The sequence shown here is derived from an EMBL/GenBank/DDBJ whole genome shotgun (WGS) entry which is preliminary data.</text>
</comment>
<evidence type="ECO:0000259" key="5">
    <source>
        <dbReference type="PROSITE" id="PS50835"/>
    </source>
</evidence>
<evidence type="ECO:0000256" key="3">
    <source>
        <dbReference type="SAM" id="MobiDB-lite"/>
    </source>
</evidence>
<dbReference type="AlphaFoldDB" id="A0AAD8CVB9"/>
<protein>
    <submittedName>
        <fullName evidence="6">Fc receptor-like protein 6</fullName>
    </submittedName>
</protein>
<feature type="region of interest" description="Disordered" evidence="3">
    <location>
        <begin position="316"/>
        <end position="544"/>
    </location>
</feature>
<dbReference type="InterPro" id="IPR013783">
    <property type="entry name" value="Ig-like_fold"/>
</dbReference>
<feature type="compositionally biased region" description="Low complexity" evidence="3">
    <location>
        <begin position="316"/>
        <end position="341"/>
    </location>
</feature>
<keyword evidence="2" id="KW-1015">Disulfide bond</keyword>
<evidence type="ECO:0000313" key="7">
    <source>
        <dbReference type="Proteomes" id="UP001230051"/>
    </source>
</evidence>
<dbReference type="InterPro" id="IPR003599">
    <property type="entry name" value="Ig_sub"/>
</dbReference>
<organism evidence="6 7">
    <name type="scientific">Acipenser oxyrinchus oxyrinchus</name>
    <dbReference type="NCBI Taxonomy" id="40147"/>
    <lineage>
        <taxon>Eukaryota</taxon>
        <taxon>Metazoa</taxon>
        <taxon>Chordata</taxon>
        <taxon>Craniata</taxon>
        <taxon>Vertebrata</taxon>
        <taxon>Euteleostomi</taxon>
        <taxon>Actinopterygii</taxon>
        <taxon>Chondrostei</taxon>
        <taxon>Acipenseriformes</taxon>
        <taxon>Acipenseridae</taxon>
        <taxon>Acipenser</taxon>
    </lineage>
</organism>
<feature type="compositionally biased region" description="Low complexity" evidence="3">
    <location>
        <begin position="348"/>
        <end position="363"/>
    </location>
</feature>
<feature type="compositionally biased region" description="Polar residues" evidence="3">
    <location>
        <begin position="503"/>
        <end position="532"/>
    </location>
</feature>
<sequence length="563" mass="60730">MRRELFLVIFMSALTQFGALEASADPAGWLAGDIRGGERHSETYSDRLDGANYTIRDASRYHSGDYTCRVDRSSLPAHRSLCSDPVKILVSTVLVILQAPLMPLTRGEGVTLQCRIGGNPSLSLVLFFKDDKVIAAQASPVLTMARLTEGDEGSYWCRAIWGRQWRWLSSRSLEVLLSVTELFIEPVLELVPGTPVLGRSLTLRCLAQLTTRKPGTRLRYYFLKEGWMLGMATSQNVFTWKAAQLRHAGSYTCKVTADGTSVVMLSRSVQVGFTADPVEEDYEESDYRPGPTDFSNANSIHTAHFLLDSPSLSHPSLLDTSNPTAHSLPDSPSLSHPSLPDTSNPTAHSLPDSPSLSHPSLPDTSNPTAHSLPDSPSLSHPSLPDSCIHTAHSLPDSPSLSHPSLPDTSNPTAHSLPDSPSLSHPSLPDTSNPTAHSLPDSPSLSHPSLPDTSNPTAHSLPDSPSLSHPSLPDTSIHTAHSLPDSPSLSHPSLPDTSIHTDHSITVTADPITSNHSHLSPLNTVSPSEQPLSDTPHPTAPVQTELDTDWRSQMTPNNCIIKLG</sequence>
<dbReference type="EMBL" id="JAGXEW010000026">
    <property type="protein sequence ID" value="KAK1157431.1"/>
    <property type="molecule type" value="Genomic_DNA"/>
</dbReference>
<dbReference type="GO" id="GO:0007166">
    <property type="term" value="P:cell surface receptor signaling pathway"/>
    <property type="evidence" value="ECO:0007669"/>
    <property type="project" value="TreeGrafter"/>
</dbReference>
<dbReference type="PANTHER" id="PTHR11481:SF64">
    <property type="entry name" value="FC RECEPTOR-LIKE PROTEIN 4"/>
    <property type="match status" value="1"/>
</dbReference>
<dbReference type="GO" id="GO:0006955">
    <property type="term" value="P:immune response"/>
    <property type="evidence" value="ECO:0007669"/>
    <property type="project" value="TreeGrafter"/>
</dbReference>
<dbReference type="GO" id="GO:0009897">
    <property type="term" value="C:external side of plasma membrane"/>
    <property type="evidence" value="ECO:0007669"/>
    <property type="project" value="TreeGrafter"/>
</dbReference>
<feature type="domain" description="Ig-like" evidence="5">
    <location>
        <begin position="186"/>
        <end position="270"/>
    </location>
</feature>
<proteinExistence type="predicted"/>
<dbReference type="PROSITE" id="PS50835">
    <property type="entry name" value="IG_LIKE"/>
    <property type="match status" value="2"/>
</dbReference>
<dbReference type="Gene3D" id="2.60.40.10">
    <property type="entry name" value="Immunoglobulins"/>
    <property type="match status" value="3"/>
</dbReference>
<feature type="chain" id="PRO_5042200158" evidence="4">
    <location>
        <begin position="20"/>
        <end position="563"/>
    </location>
</feature>
<evidence type="ECO:0000313" key="6">
    <source>
        <dbReference type="EMBL" id="KAK1157431.1"/>
    </source>
</evidence>
<keyword evidence="1 4" id="KW-0732">Signal</keyword>
<dbReference type="InterPro" id="IPR050488">
    <property type="entry name" value="Ig_Fc_receptor"/>
</dbReference>
<dbReference type="PANTHER" id="PTHR11481">
    <property type="entry name" value="IMMUNOGLOBULIN FC RECEPTOR"/>
    <property type="match status" value="1"/>
</dbReference>
<feature type="domain" description="Ig-like" evidence="5">
    <location>
        <begin position="85"/>
        <end position="159"/>
    </location>
</feature>
<feature type="compositionally biased region" description="Low complexity" evidence="3">
    <location>
        <begin position="480"/>
        <end position="495"/>
    </location>
</feature>
<keyword evidence="7" id="KW-1185">Reference proteome</keyword>
<keyword evidence="6" id="KW-0675">Receptor</keyword>
<dbReference type="SMART" id="SM00409">
    <property type="entry name" value="IG"/>
    <property type="match status" value="2"/>
</dbReference>
<dbReference type="InterPro" id="IPR036179">
    <property type="entry name" value="Ig-like_dom_sf"/>
</dbReference>
<evidence type="ECO:0000256" key="1">
    <source>
        <dbReference type="ARBA" id="ARBA00022729"/>
    </source>
</evidence>
<accession>A0AAD8CVB9</accession>
<feature type="compositionally biased region" description="Low complexity" evidence="3">
    <location>
        <begin position="458"/>
        <end position="473"/>
    </location>
</feature>
<feature type="compositionally biased region" description="Low complexity" evidence="3">
    <location>
        <begin position="370"/>
        <end position="407"/>
    </location>
</feature>
<dbReference type="SUPFAM" id="SSF48726">
    <property type="entry name" value="Immunoglobulin"/>
    <property type="match status" value="3"/>
</dbReference>
<feature type="signal peptide" evidence="4">
    <location>
        <begin position="1"/>
        <end position="19"/>
    </location>
</feature>
<evidence type="ECO:0000256" key="4">
    <source>
        <dbReference type="SAM" id="SignalP"/>
    </source>
</evidence>
<dbReference type="InterPro" id="IPR007110">
    <property type="entry name" value="Ig-like_dom"/>
</dbReference>